<dbReference type="InterPro" id="IPR036640">
    <property type="entry name" value="ABC1_TM_sf"/>
</dbReference>
<dbReference type="FunFam" id="3.40.50.300:FF:000205">
    <property type="entry name" value="ABC transporter B family member 4"/>
    <property type="match status" value="2"/>
</dbReference>
<keyword evidence="14" id="KW-1185">Reference proteome</keyword>
<evidence type="ECO:0000256" key="6">
    <source>
        <dbReference type="ARBA" id="ARBA00022840"/>
    </source>
</evidence>
<dbReference type="Gene3D" id="3.40.50.300">
    <property type="entry name" value="P-loop containing nucleotide triphosphate hydrolases"/>
    <property type="match status" value="2"/>
</dbReference>
<evidence type="ECO:0000256" key="2">
    <source>
        <dbReference type="ARBA" id="ARBA00022448"/>
    </source>
</evidence>
<evidence type="ECO:0000259" key="11">
    <source>
        <dbReference type="PROSITE" id="PS50893"/>
    </source>
</evidence>
<dbReference type="GO" id="GO:0016887">
    <property type="term" value="F:ATP hydrolysis activity"/>
    <property type="evidence" value="ECO:0007669"/>
    <property type="project" value="InterPro"/>
</dbReference>
<dbReference type="InterPro" id="IPR027417">
    <property type="entry name" value="P-loop_NTPase"/>
</dbReference>
<feature type="transmembrane region" description="Helical" evidence="10">
    <location>
        <begin position="20"/>
        <end position="46"/>
    </location>
</feature>
<feature type="transmembrane region" description="Helical" evidence="10">
    <location>
        <begin position="247"/>
        <end position="266"/>
    </location>
</feature>
<evidence type="ECO:0000256" key="4">
    <source>
        <dbReference type="ARBA" id="ARBA00022737"/>
    </source>
</evidence>
<reference evidence="13" key="1">
    <citation type="journal article" date="2023" name="bioRxiv">
        <title>Improved chromosome-level genome assembly for marigold (Tagetes erecta).</title>
        <authorList>
            <person name="Jiang F."/>
            <person name="Yuan L."/>
            <person name="Wang S."/>
            <person name="Wang H."/>
            <person name="Xu D."/>
            <person name="Wang A."/>
            <person name="Fan W."/>
        </authorList>
    </citation>
    <scope>NUCLEOTIDE SEQUENCE</scope>
    <source>
        <strain evidence="13">WSJ</strain>
        <tissue evidence="13">Leaf</tissue>
    </source>
</reference>
<dbReference type="GO" id="GO:0016020">
    <property type="term" value="C:membrane"/>
    <property type="evidence" value="ECO:0007669"/>
    <property type="project" value="InterPro"/>
</dbReference>
<evidence type="ECO:0000256" key="10">
    <source>
        <dbReference type="SAM" id="Phobius"/>
    </source>
</evidence>
<feature type="transmembrane region" description="Helical" evidence="10">
    <location>
        <begin position="790"/>
        <end position="810"/>
    </location>
</feature>
<dbReference type="SMART" id="SM00382">
    <property type="entry name" value="AAA"/>
    <property type="match status" value="2"/>
</dbReference>
<keyword evidence="2" id="KW-0813">Transport</keyword>
<evidence type="ECO:0000256" key="5">
    <source>
        <dbReference type="ARBA" id="ARBA00022741"/>
    </source>
</evidence>
<dbReference type="InterPro" id="IPR017871">
    <property type="entry name" value="ABC_transporter-like_CS"/>
</dbReference>
<dbReference type="Pfam" id="PF00664">
    <property type="entry name" value="ABC_membrane"/>
    <property type="match status" value="2"/>
</dbReference>
<keyword evidence="6" id="KW-0067">ATP-binding</keyword>
<evidence type="ECO:0000256" key="9">
    <source>
        <dbReference type="ARBA" id="ARBA00023180"/>
    </source>
</evidence>
<dbReference type="EMBL" id="JAUHHV010000001">
    <property type="protein sequence ID" value="KAK1440015.1"/>
    <property type="molecule type" value="Genomic_DNA"/>
</dbReference>
<dbReference type="SUPFAM" id="SSF90123">
    <property type="entry name" value="ABC transporter transmembrane region"/>
    <property type="match status" value="2"/>
</dbReference>
<feature type="transmembrane region" description="Helical" evidence="10">
    <location>
        <begin position="286"/>
        <end position="310"/>
    </location>
</feature>
<dbReference type="PANTHER" id="PTHR45136:SF2">
    <property type="entry name" value="ABC TRANSPORTER DOMAIN-CONTAINING PROTEIN"/>
    <property type="match status" value="1"/>
</dbReference>
<dbReference type="GO" id="GO:0005524">
    <property type="term" value="F:ATP binding"/>
    <property type="evidence" value="ECO:0007669"/>
    <property type="project" value="UniProtKB-KW"/>
</dbReference>
<evidence type="ECO:0000313" key="13">
    <source>
        <dbReference type="EMBL" id="KAK1440015.1"/>
    </source>
</evidence>
<dbReference type="InterPro" id="IPR011527">
    <property type="entry name" value="ABC1_TM_dom"/>
</dbReference>
<evidence type="ECO:0000259" key="12">
    <source>
        <dbReference type="PROSITE" id="PS50929"/>
    </source>
</evidence>
<dbReference type="InterPro" id="IPR003593">
    <property type="entry name" value="AAA+_ATPase"/>
</dbReference>
<feature type="transmembrane region" description="Helical" evidence="10">
    <location>
        <begin position="66"/>
        <end position="87"/>
    </location>
</feature>
<dbReference type="SUPFAM" id="SSF52540">
    <property type="entry name" value="P-loop containing nucleoside triphosphate hydrolases"/>
    <property type="match status" value="2"/>
</dbReference>
<keyword evidence="7 10" id="KW-1133">Transmembrane helix</keyword>
<evidence type="ECO:0000256" key="3">
    <source>
        <dbReference type="ARBA" id="ARBA00022692"/>
    </source>
</evidence>
<evidence type="ECO:0008006" key="15">
    <source>
        <dbReference type="Google" id="ProtNLM"/>
    </source>
</evidence>
<evidence type="ECO:0000256" key="1">
    <source>
        <dbReference type="ARBA" id="ARBA00007577"/>
    </source>
</evidence>
<gene>
    <name evidence="13" type="ORF">QVD17_05840</name>
</gene>
<feature type="domain" description="ABC transporter" evidence="11">
    <location>
        <begin position="346"/>
        <end position="582"/>
    </location>
</feature>
<dbReference type="GO" id="GO:0140359">
    <property type="term" value="F:ABC-type transporter activity"/>
    <property type="evidence" value="ECO:0007669"/>
    <property type="project" value="InterPro"/>
</dbReference>
<keyword evidence="3 10" id="KW-0812">Transmembrane</keyword>
<dbReference type="CDD" id="cd18578">
    <property type="entry name" value="ABC_6TM_Pgp_ABCB1_D2_like"/>
    <property type="match status" value="1"/>
</dbReference>
<dbReference type="PROSITE" id="PS50893">
    <property type="entry name" value="ABC_TRANSPORTER_2"/>
    <property type="match status" value="2"/>
</dbReference>
<protein>
    <recommendedName>
        <fullName evidence="15">Multidrug resistance protein</fullName>
    </recommendedName>
</protein>
<dbReference type="InterPro" id="IPR003439">
    <property type="entry name" value="ABC_transporter-like_ATP-bd"/>
</dbReference>
<dbReference type="Proteomes" id="UP001229421">
    <property type="component" value="Unassembled WGS sequence"/>
</dbReference>
<keyword evidence="9" id="KW-0325">Glycoprotein</keyword>
<feature type="transmembrane region" description="Helical" evidence="10">
    <location>
        <begin position="712"/>
        <end position="734"/>
    </location>
</feature>
<keyword evidence="4" id="KW-0677">Repeat</keyword>
<dbReference type="CDD" id="cd18577">
    <property type="entry name" value="ABC_6TM_Pgp_ABCB1_D1_like"/>
    <property type="match status" value="1"/>
</dbReference>
<accession>A0AAD8LCQ6</accession>
<feature type="transmembrane region" description="Helical" evidence="10">
    <location>
        <begin position="173"/>
        <end position="192"/>
    </location>
</feature>
<feature type="domain" description="ABC transmembrane type-1" evidence="12">
    <location>
        <begin position="672"/>
        <end position="957"/>
    </location>
</feature>
<dbReference type="CDD" id="cd03249">
    <property type="entry name" value="ABC_MTABC3_MDL1_MDL2"/>
    <property type="match status" value="2"/>
</dbReference>
<feature type="domain" description="ABC transporter" evidence="11">
    <location>
        <begin position="994"/>
        <end position="1230"/>
    </location>
</feature>
<comment type="caution">
    <text evidence="13">The sequence shown here is derived from an EMBL/GenBank/DDBJ whole genome shotgun (WGS) entry which is preliminary data.</text>
</comment>
<sequence length="1240" mass="135916">MKNEKKDGIFRFAEGVDKFLMFWGILGSIGDGLQVPLTMYVLSGIINDYGDPHAKVTFSTVNRYSLRLMYVAISVGLSAFVEGLCWARTAERQTSRMRLEYLKSVLKQDVSFFDTQDAGSSTTYEVVSTITADSNAIHVTIGEKIPDTIANLSSIIFCHVFALTLSWKLTLSAIPFSIAFLVPALGFSKHLMDLGMAMTKSYGAAGSIAEQAVSSIRTVYSYVGEHRTACMFSKALQTTMKLGIKQGLARGIMLGTMSIIYINWAFQAWFGSILITKHGEKGGDVFVAGFNVLMGGVYVLIALPNITAILESKGATTRINEMINKKPAISYEDKKGKALSYVRGEIEFKGVYFSYPSRPDTPILQGLSLTIPAGKTVGLVGGSGSGKSTIVSLIQRFYDPIEGEILLDGHKIDKLHLKWLRSQMGLVNQEPILFATSIKENILFGKEGASFDDVVAAAKDANAHDFILKFPDGYETNVGQFGIQLSGGQKQRVAIARALIRDPKILLLDEATSALDSESERVVQKAIDQVSVGRTSIVIAHRLSTIRQASLVHVVQSGKVVESGSHDELMKINDGQYFKMVQLQQSGHGTEMQSPGWRPVAASPASVRLSAQSTPLLNVFSPAFSMGSPYSVKFDASYDDYDDTMKISSHTGSSQFRLLKMNAPEWVPALRGCLGAIVSGAVQPINAYCVGAVINIFFQIDKSTMVEHARRYSFVFLAVGVFSFFACVIQYYNFAIMGEKLTTRVREKLLEKILTFEIGWFDRDENTSAAICAMLSSEANMVRSLVGDRLSLLTQAVFSAVFAYGLGLVLSWRLTLVLLTAQPFLIGSLYTRRVLMKSLSGKSQKAQMEGSQLASEAVINHRTVTAFSSQRRVVSLFKDTLQGPKEESIRQSYYSAVGLFLTQFLTTASTTLAFWYGGRLLIQKQIAPERLFQAFLVLLLTAYTIADAARMTKDISRGSDAVSLVFGILDRKTEIDPDSSRGRDSIKKNVRGRVELRNVFFSYPSRPDHMVFRGLNLKIRQGSTVALVGPSGSGKSTVIGLIERFYDPLKGSVFIDDIDIKEYNLRELRSQIALVSQEPTLFSGTILENIAYGKLNATESEIRNAATLANAHEFISGMKDGYETYCGERGVQLSGGQKQRIALARAIIKNPAILLLDEATSALDTLSESLVQEALVKMMNGRTCIVVAHRLSTIKNSDSIAVINDGKVAEQGCHSDLLSVTGGVYWNLVRMQGGNSPSRQ</sequence>
<name>A0AAD8LCQ6_TARER</name>
<evidence type="ECO:0000313" key="14">
    <source>
        <dbReference type="Proteomes" id="UP001229421"/>
    </source>
</evidence>
<dbReference type="PANTHER" id="PTHR45136">
    <property type="entry name" value="ABC TRANSPORTER DOMAIN-CONTAINING PROTEIN"/>
    <property type="match status" value="1"/>
</dbReference>
<dbReference type="AlphaFoldDB" id="A0AAD8LCQ6"/>
<feature type="transmembrane region" description="Helical" evidence="10">
    <location>
        <begin position="893"/>
        <end position="916"/>
    </location>
</feature>
<comment type="similarity">
    <text evidence="1">Belongs to the ABC transporter superfamily. ABCB family. Multidrug resistance exporter (TC 3.A.1.201) subfamily.</text>
</comment>
<proteinExistence type="inferred from homology"/>
<evidence type="ECO:0000256" key="7">
    <source>
        <dbReference type="ARBA" id="ARBA00022989"/>
    </source>
</evidence>
<dbReference type="PROSITE" id="PS50929">
    <property type="entry name" value="ABC_TM1F"/>
    <property type="match status" value="2"/>
</dbReference>
<feature type="domain" description="ABC transmembrane type-1" evidence="12">
    <location>
        <begin position="22"/>
        <end position="311"/>
    </location>
</feature>
<organism evidence="13 14">
    <name type="scientific">Tagetes erecta</name>
    <name type="common">African marigold</name>
    <dbReference type="NCBI Taxonomy" id="13708"/>
    <lineage>
        <taxon>Eukaryota</taxon>
        <taxon>Viridiplantae</taxon>
        <taxon>Streptophyta</taxon>
        <taxon>Embryophyta</taxon>
        <taxon>Tracheophyta</taxon>
        <taxon>Spermatophyta</taxon>
        <taxon>Magnoliopsida</taxon>
        <taxon>eudicotyledons</taxon>
        <taxon>Gunneridae</taxon>
        <taxon>Pentapetalae</taxon>
        <taxon>asterids</taxon>
        <taxon>campanulids</taxon>
        <taxon>Asterales</taxon>
        <taxon>Asteraceae</taxon>
        <taxon>Asteroideae</taxon>
        <taxon>Heliantheae alliance</taxon>
        <taxon>Tageteae</taxon>
        <taxon>Tagetes</taxon>
    </lineage>
</organism>
<evidence type="ECO:0000256" key="8">
    <source>
        <dbReference type="ARBA" id="ARBA00023136"/>
    </source>
</evidence>
<keyword evidence="8 10" id="KW-0472">Membrane</keyword>
<dbReference type="PROSITE" id="PS00211">
    <property type="entry name" value="ABC_TRANSPORTER_1"/>
    <property type="match status" value="2"/>
</dbReference>
<dbReference type="Pfam" id="PF00005">
    <property type="entry name" value="ABC_tran"/>
    <property type="match status" value="2"/>
</dbReference>
<feature type="transmembrane region" description="Helical" evidence="10">
    <location>
        <begin position="674"/>
        <end position="700"/>
    </location>
</feature>
<dbReference type="Gene3D" id="1.20.1560.10">
    <property type="entry name" value="ABC transporter type 1, transmembrane domain"/>
    <property type="match status" value="1"/>
</dbReference>
<keyword evidence="5" id="KW-0547">Nucleotide-binding</keyword>